<proteinExistence type="predicted"/>
<keyword evidence="2" id="KW-1185">Reference proteome</keyword>
<dbReference type="Proteomes" id="UP000186917">
    <property type="component" value="Unassembled WGS sequence"/>
</dbReference>
<reference evidence="2" key="1">
    <citation type="submission" date="2017-01" db="EMBL/GenBank/DDBJ databases">
        <authorList>
            <person name="Varghese N."/>
            <person name="Submissions S."/>
        </authorList>
    </citation>
    <scope>NUCLEOTIDE SEQUENCE [LARGE SCALE GENOMIC DNA]</scope>
    <source>
        <strain evidence="2">DSM 21054</strain>
    </source>
</reference>
<evidence type="ECO:0000313" key="1">
    <source>
        <dbReference type="EMBL" id="SIT30985.1"/>
    </source>
</evidence>
<accession>A0A1N7R7D8</accession>
<name>A0A1N7R7D8_9BACT</name>
<dbReference type="AlphaFoldDB" id="A0A1N7R7D8"/>
<dbReference type="STRING" id="477680.SAMN05421788_11040"/>
<gene>
    <name evidence="1" type="ORF">SAMN05421788_11040</name>
</gene>
<sequence>MNQCVCCYRLIDGLLSFTMEEGAHSDKVLLQLLKLSGVNIMFNPDKVKRYRSRTKVS</sequence>
<organism evidence="1 2">
    <name type="scientific">Filimonas lacunae</name>
    <dbReference type="NCBI Taxonomy" id="477680"/>
    <lineage>
        <taxon>Bacteria</taxon>
        <taxon>Pseudomonadati</taxon>
        <taxon>Bacteroidota</taxon>
        <taxon>Chitinophagia</taxon>
        <taxon>Chitinophagales</taxon>
        <taxon>Chitinophagaceae</taxon>
        <taxon>Filimonas</taxon>
    </lineage>
</organism>
<evidence type="ECO:0000313" key="2">
    <source>
        <dbReference type="Proteomes" id="UP000186917"/>
    </source>
</evidence>
<protein>
    <submittedName>
        <fullName evidence="1">Uncharacterized protein</fullName>
    </submittedName>
</protein>
<dbReference type="EMBL" id="FTOR01000010">
    <property type="protein sequence ID" value="SIT30985.1"/>
    <property type="molecule type" value="Genomic_DNA"/>
</dbReference>